<name>A0A3B1B8A0_9ZZZZ</name>
<accession>A0A3B1B8A0</accession>
<dbReference type="AlphaFoldDB" id="A0A3B1B8A0"/>
<proteinExistence type="predicted"/>
<gene>
    <name evidence="1" type="ORF">MNBD_ALPHA03-1201</name>
</gene>
<evidence type="ECO:0000313" key="1">
    <source>
        <dbReference type="EMBL" id="VAX06540.1"/>
    </source>
</evidence>
<reference evidence="1" key="1">
    <citation type="submission" date="2018-06" db="EMBL/GenBank/DDBJ databases">
        <authorList>
            <person name="Zhirakovskaya E."/>
        </authorList>
    </citation>
    <scope>NUCLEOTIDE SEQUENCE</scope>
</reference>
<dbReference type="EMBL" id="UOFW01000166">
    <property type="protein sequence ID" value="VAX06540.1"/>
    <property type="molecule type" value="Genomic_DNA"/>
</dbReference>
<dbReference type="PROSITE" id="PS51257">
    <property type="entry name" value="PROKAR_LIPOPROTEIN"/>
    <property type="match status" value="1"/>
</dbReference>
<sequence>MEKNIRKIWAIRLPLLLAFIALQGCKEQGASDTTGYCQSKDMPYEAVEASPAALQTINRIAVTMGIKNDFKVIGGKFLKKTPIAAAFICNNVRHIIYDVEKYNWFEIENVIGWQVQGVLLHELGHHAGNHMMVDNKPQKLQELEADYLAGFTAARLGATLKEAYSFTNILSEKGSKSHPPRADRRDIAIKGWQDAQKQQSWERKQCVRNDWSGESFPLYGQKCRVVNFCSGGKIAPRVACHKEGKTWVIQG</sequence>
<protein>
    <submittedName>
        <fullName evidence="1">Uncharacterized protein</fullName>
    </submittedName>
</protein>
<organism evidence="1">
    <name type="scientific">hydrothermal vent metagenome</name>
    <dbReference type="NCBI Taxonomy" id="652676"/>
    <lineage>
        <taxon>unclassified sequences</taxon>
        <taxon>metagenomes</taxon>
        <taxon>ecological metagenomes</taxon>
    </lineage>
</organism>